<accession>A0AAW2Z8G9</accession>
<feature type="compositionally biased region" description="Basic and acidic residues" evidence="1">
    <location>
        <begin position="177"/>
        <end position="193"/>
    </location>
</feature>
<proteinExistence type="predicted"/>
<sequence length="331" mass="38052">METIHAHYGNNKGVLRDGTIKTSSGRVCHSIAEFTMANGGREVDFSCGSHMFLWNDVNDKSTRGREKLLAIEHNIRSTIKSLRGEQLRVPTREPVFTNTFTTPTMYSVREQHKQSRHQNIGDITNSTTFSSNPFSGTGQTFKFENKNVSSTLEKPFSFTAKSTPPPIAGEGNFEHPISSEDHSQNNIKKQTEELKEREKQILIKESELKKREEELLQKEKEILDRERQILIKEENTNNRDSLSRRREVELDDRESKMNEYKSIIDGAIAALNKSSVDFQWNNQIVEHDASNEEETDIVHVINVEDNLVEDPESEITNEVEQPDEKRWCSIM</sequence>
<evidence type="ECO:0000313" key="2">
    <source>
        <dbReference type="EMBL" id="KAL0485235.1"/>
    </source>
</evidence>
<dbReference type="AlphaFoldDB" id="A0AAW2Z8G9"/>
<name>A0AAW2Z8G9_9EUKA</name>
<dbReference type="Proteomes" id="UP001431209">
    <property type="component" value="Unassembled WGS sequence"/>
</dbReference>
<dbReference type="EMBL" id="JAOPGA020001122">
    <property type="protein sequence ID" value="KAL0485235.1"/>
    <property type="molecule type" value="Genomic_DNA"/>
</dbReference>
<keyword evidence="3" id="KW-1185">Reference proteome</keyword>
<gene>
    <name evidence="2" type="ORF">AKO1_004243</name>
</gene>
<evidence type="ECO:0000256" key="1">
    <source>
        <dbReference type="SAM" id="MobiDB-lite"/>
    </source>
</evidence>
<protein>
    <submittedName>
        <fullName evidence="2">SCAMP1</fullName>
    </submittedName>
</protein>
<reference evidence="2 3" key="1">
    <citation type="submission" date="2024-03" db="EMBL/GenBank/DDBJ databases">
        <title>The Acrasis kona genome and developmental transcriptomes reveal deep origins of eukaryotic multicellular pathways.</title>
        <authorList>
            <person name="Sheikh S."/>
            <person name="Fu C.-J."/>
            <person name="Brown M.W."/>
            <person name="Baldauf S.L."/>
        </authorList>
    </citation>
    <scope>NUCLEOTIDE SEQUENCE [LARGE SCALE GENOMIC DNA]</scope>
    <source>
        <strain evidence="2 3">ATCC MYA-3509</strain>
    </source>
</reference>
<evidence type="ECO:0000313" key="3">
    <source>
        <dbReference type="Proteomes" id="UP001431209"/>
    </source>
</evidence>
<organism evidence="2 3">
    <name type="scientific">Acrasis kona</name>
    <dbReference type="NCBI Taxonomy" id="1008807"/>
    <lineage>
        <taxon>Eukaryota</taxon>
        <taxon>Discoba</taxon>
        <taxon>Heterolobosea</taxon>
        <taxon>Tetramitia</taxon>
        <taxon>Eutetramitia</taxon>
        <taxon>Acrasidae</taxon>
        <taxon>Acrasis</taxon>
    </lineage>
</organism>
<feature type="region of interest" description="Disordered" evidence="1">
    <location>
        <begin position="156"/>
        <end position="193"/>
    </location>
</feature>
<comment type="caution">
    <text evidence="2">The sequence shown here is derived from an EMBL/GenBank/DDBJ whole genome shotgun (WGS) entry which is preliminary data.</text>
</comment>